<evidence type="ECO:0000256" key="1">
    <source>
        <dbReference type="ARBA" id="ARBA00004141"/>
    </source>
</evidence>
<evidence type="ECO:0000256" key="4">
    <source>
        <dbReference type="ARBA" id="ARBA00023136"/>
    </source>
</evidence>
<comment type="subcellular location">
    <subcellularLocation>
        <location evidence="1">Membrane</location>
        <topology evidence="1">Multi-pass membrane protein</topology>
    </subcellularLocation>
</comment>
<name>A0A9W8B3W8_9FUNG</name>
<organism evidence="6 7">
    <name type="scientific">Dimargaris verticillata</name>
    <dbReference type="NCBI Taxonomy" id="2761393"/>
    <lineage>
        <taxon>Eukaryota</taxon>
        <taxon>Fungi</taxon>
        <taxon>Fungi incertae sedis</taxon>
        <taxon>Zoopagomycota</taxon>
        <taxon>Kickxellomycotina</taxon>
        <taxon>Dimargaritomycetes</taxon>
        <taxon>Dimargaritales</taxon>
        <taxon>Dimargaritaceae</taxon>
        <taxon>Dimargaris</taxon>
    </lineage>
</organism>
<dbReference type="AlphaFoldDB" id="A0A9W8B3W8"/>
<evidence type="ECO:0000256" key="5">
    <source>
        <dbReference type="SAM" id="MobiDB-lite"/>
    </source>
</evidence>
<evidence type="ECO:0000256" key="3">
    <source>
        <dbReference type="ARBA" id="ARBA00022989"/>
    </source>
</evidence>
<dbReference type="GO" id="GO:0016236">
    <property type="term" value="P:macroautophagy"/>
    <property type="evidence" value="ECO:0007669"/>
    <property type="project" value="TreeGrafter"/>
</dbReference>
<dbReference type="PANTHER" id="PTHR21389">
    <property type="entry name" value="P53 INDUCED PROTEIN"/>
    <property type="match status" value="1"/>
</dbReference>
<keyword evidence="2" id="KW-0812">Transmembrane</keyword>
<gene>
    <name evidence="6" type="ORF">H4R34_001710</name>
</gene>
<keyword evidence="3" id="KW-1133">Transmembrane helix</keyword>
<accession>A0A9W8B3W8</accession>
<reference evidence="6" key="1">
    <citation type="submission" date="2022-07" db="EMBL/GenBank/DDBJ databases">
        <title>Phylogenomic reconstructions and comparative analyses of Kickxellomycotina fungi.</title>
        <authorList>
            <person name="Reynolds N.K."/>
            <person name="Stajich J.E."/>
            <person name="Barry K."/>
            <person name="Grigoriev I.V."/>
            <person name="Crous P."/>
            <person name="Smith M.E."/>
        </authorList>
    </citation>
    <scope>NUCLEOTIDE SEQUENCE</scope>
    <source>
        <strain evidence="6">RSA 567</strain>
    </source>
</reference>
<sequence length="205" mass="23602">MVPPQSPHLLRSPPATSLPPVSSSSASTCSPAVPPTRCPSRSTVSPPRFASRLLENERVYIGHILWYTWAGLRDASAWPTCLIVVYGAVSSRPQTNLLGLDVLSTIITFCYNAFWLYPVYCVSFLLNSVWYQEIADRVYTMRGGEAVRHSITYSRFEYQWINRNWSIEKRLDYIEGRWAYFLGFGKRLQHETHHQGIPDPIYYYD</sequence>
<protein>
    <submittedName>
        <fullName evidence="6">Uncharacterized protein</fullName>
    </submittedName>
</protein>
<proteinExistence type="predicted"/>
<feature type="region of interest" description="Disordered" evidence="5">
    <location>
        <begin position="1"/>
        <end position="46"/>
    </location>
</feature>
<dbReference type="PANTHER" id="PTHR21389:SF0">
    <property type="entry name" value="ETOPOSIDE-INDUCED PROTEIN 2.4 HOMOLOG"/>
    <property type="match status" value="1"/>
</dbReference>
<evidence type="ECO:0000256" key="2">
    <source>
        <dbReference type="ARBA" id="ARBA00022692"/>
    </source>
</evidence>
<dbReference type="Proteomes" id="UP001151582">
    <property type="component" value="Unassembled WGS sequence"/>
</dbReference>
<dbReference type="EMBL" id="JANBQB010000090">
    <property type="protein sequence ID" value="KAJ1982451.1"/>
    <property type="molecule type" value="Genomic_DNA"/>
</dbReference>
<dbReference type="GO" id="GO:0016020">
    <property type="term" value="C:membrane"/>
    <property type="evidence" value="ECO:0007669"/>
    <property type="project" value="UniProtKB-SubCell"/>
</dbReference>
<dbReference type="GO" id="GO:0005783">
    <property type="term" value="C:endoplasmic reticulum"/>
    <property type="evidence" value="ECO:0007669"/>
    <property type="project" value="TreeGrafter"/>
</dbReference>
<feature type="compositionally biased region" description="Low complexity" evidence="5">
    <location>
        <begin position="12"/>
        <end position="31"/>
    </location>
</feature>
<evidence type="ECO:0000313" key="7">
    <source>
        <dbReference type="Proteomes" id="UP001151582"/>
    </source>
</evidence>
<keyword evidence="4" id="KW-0472">Membrane</keyword>
<evidence type="ECO:0000313" key="6">
    <source>
        <dbReference type="EMBL" id="KAJ1982451.1"/>
    </source>
</evidence>
<dbReference type="OrthoDB" id="266518at2759"/>
<comment type="caution">
    <text evidence="6">The sequence shown here is derived from an EMBL/GenBank/DDBJ whole genome shotgun (WGS) entry which is preliminary data.</text>
</comment>
<keyword evidence="7" id="KW-1185">Reference proteome</keyword>